<dbReference type="AlphaFoldDB" id="A0A6M3JAQ9"/>
<dbReference type="InterPro" id="IPR006674">
    <property type="entry name" value="HD_domain"/>
</dbReference>
<dbReference type="EMBL" id="MT141563">
    <property type="protein sequence ID" value="QJA66903.1"/>
    <property type="molecule type" value="Genomic_DNA"/>
</dbReference>
<dbReference type="InterPro" id="IPR032828">
    <property type="entry name" value="PolyA_RNA-bd"/>
</dbReference>
<keyword evidence="7" id="KW-0460">Magnesium</keyword>
<keyword evidence="6" id="KW-0547">Nucleotide-binding</keyword>
<dbReference type="Pfam" id="PF01743">
    <property type="entry name" value="PolyA_pol"/>
    <property type="match status" value="1"/>
</dbReference>
<dbReference type="InterPro" id="IPR006675">
    <property type="entry name" value="HDIG_dom"/>
</dbReference>
<keyword evidence="3" id="KW-0819">tRNA processing</keyword>
<keyword evidence="4" id="KW-0548">Nucleotidyltransferase</keyword>
<dbReference type="Gene3D" id="3.30.460.10">
    <property type="entry name" value="Beta Polymerase, domain 2"/>
    <property type="match status" value="1"/>
</dbReference>
<accession>A0A6M3JAQ9</accession>
<dbReference type="Gene3D" id="1.10.3090.10">
    <property type="entry name" value="cca-adding enzyme, domain 2"/>
    <property type="match status" value="1"/>
</dbReference>
<reference evidence="11" key="1">
    <citation type="submission" date="2020-03" db="EMBL/GenBank/DDBJ databases">
        <title>The deep terrestrial virosphere.</title>
        <authorList>
            <person name="Holmfeldt K."/>
            <person name="Nilsson E."/>
            <person name="Simone D."/>
            <person name="Lopez-Fernandez M."/>
            <person name="Wu X."/>
            <person name="de Brujin I."/>
            <person name="Lundin D."/>
            <person name="Andersson A."/>
            <person name="Bertilsson S."/>
            <person name="Dopson M."/>
        </authorList>
    </citation>
    <scope>NUCLEOTIDE SEQUENCE</scope>
    <source>
        <strain evidence="11">MM415B00319</strain>
    </source>
</reference>
<dbReference type="PANTHER" id="PTHR46173">
    <property type="entry name" value="CCA TRNA NUCLEOTIDYLTRANSFERASE 1, MITOCHONDRIAL"/>
    <property type="match status" value="1"/>
</dbReference>
<dbReference type="InterPro" id="IPR002646">
    <property type="entry name" value="PolA_pol_head_dom"/>
</dbReference>
<feature type="domain" description="HD" evidence="9">
    <location>
        <begin position="257"/>
        <end position="326"/>
    </location>
</feature>
<dbReference type="InterPro" id="IPR050264">
    <property type="entry name" value="Bact_CCA-adding_enz_type3_sf"/>
</dbReference>
<dbReference type="GO" id="GO:0008033">
    <property type="term" value="P:tRNA processing"/>
    <property type="evidence" value="ECO:0007669"/>
    <property type="project" value="UniProtKB-KW"/>
</dbReference>
<gene>
    <name evidence="11" type="ORF">MM415B00319_0033</name>
</gene>
<evidence type="ECO:0000256" key="4">
    <source>
        <dbReference type="ARBA" id="ARBA00022695"/>
    </source>
</evidence>
<keyword evidence="5" id="KW-0479">Metal-binding</keyword>
<organism evidence="11">
    <name type="scientific">viral metagenome</name>
    <dbReference type="NCBI Taxonomy" id="1070528"/>
    <lineage>
        <taxon>unclassified sequences</taxon>
        <taxon>metagenomes</taxon>
        <taxon>organismal metagenomes</taxon>
    </lineage>
</organism>
<protein>
    <submittedName>
        <fullName evidence="11">Putative poly-A polymerase domain containing protein</fullName>
    </submittedName>
</protein>
<sequence>MKPSQIIDTLEKKGHTCFYTGGFVRDHILLGIQAKDIDLVTSATPEQLKTIFSKSKVEEVGKSFGVLIIDGTEVATYRKDIYTKNELTVEFGSSLEEDSRRRDFTFNAIGMDKAGKYYDYHGGLFDYGAGLIRFIGDPNTRIEEDPNRILRACRFFAFLTEKAKRQFRFEKNTLKALKMNSSIVLDIDKERIHKEIITTLSTTQKASLFFIAIKKIGILSHVFPSIDHTIGVLQNRYHAEDLFTHSMLVGDSISTKYPILKLVGYLHDVGKVRTKEFLSSVGDYTFYDHETAGAKIVEKELVGLKFSNFEIDKITSLIKEHMRGLKNLLSDSKGFRKALNKFELLKINYRDYLRIRIADRQGKLVTVCPPTVVPYSISEIRELLLGFKGVHERGEPTSELSLAITGFDIMDTLKTVPGPLVGKVKKDLLALVIEDPTLNTRDNLLKLVYKLHSTKMLPPPPKINTNFPV</sequence>
<evidence type="ECO:0000259" key="10">
    <source>
        <dbReference type="Pfam" id="PF12627"/>
    </source>
</evidence>
<feature type="domain" description="Poly A polymerase head" evidence="8">
    <location>
        <begin position="18"/>
        <end position="133"/>
    </location>
</feature>
<dbReference type="SUPFAM" id="SSF81301">
    <property type="entry name" value="Nucleotidyltransferase"/>
    <property type="match status" value="1"/>
</dbReference>
<dbReference type="InterPro" id="IPR043519">
    <property type="entry name" value="NT_sf"/>
</dbReference>
<evidence type="ECO:0000259" key="9">
    <source>
        <dbReference type="Pfam" id="PF01966"/>
    </source>
</evidence>
<dbReference type="Gene3D" id="1.10.246.80">
    <property type="match status" value="1"/>
</dbReference>
<evidence type="ECO:0000256" key="1">
    <source>
        <dbReference type="ARBA" id="ARBA00001946"/>
    </source>
</evidence>
<evidence type="ECO:0000313" key="11">
    <source>
        <dbReference type="EMBL" id="QJA66903.1"/>
    </source>
</evidence>
<evidence type="ECO:0000256" key="3">
    <source>
        <dbReference type="ARBA" id="ARBA00022694"/>
    </source>
</evidence>
<dbReference type="GO" id="GO:0000166">
    <property type="term" value="F:nucleotide binding"/>
    <property type="evidence" value="ECO:0007669"/>
    <property type="project" value="UniProtKB-KW"/>
</dbReference>
<evidence type="ECO:0000256" key="6">
    <source>
        <dbReference type="ARBA" id="ARBA00022741"/>
    </source>
</evidence>
<proteinExistence type="predicted"/>
<dbReference type="NCBIfam" id="TIGR00277">
    <property type="entry name" value="HDIG"/>
    <property type="match status" value="1"/>
</dbReference>
<name>A0A6M3JAQ9_9ZZZZ</name>
<dbReference type="Pfam" id="PF01966">
    <property type="entry name" value="HD"/>
    <property type="match status" value="1"/>
</dbReference>
<evidence type="ECO:0000256" key="2">
    <source>
        <dbReference type="ARBA" id="ARBA00022679"/>
    </source>
</evidence>
<evidence type="ECO:0000256" key="5">
    <source>
        <dbReference type="ARBA" id="ARBA00022723"/>
    </source>
</evidence>
<evidence type="ECO:0000256" key="7">
    <source>
        <dbReference type="ARBA" id="ARBA00022842"/>
    </source>
</evidence>
<dbReference type="SUPFAM" id="SSF81891">
    <property type="entry name" value="Poly A polymerase C-terminal region-like"/>
    <property type="match status" value="1"/>
</dbReference>
<dbReference type="Pfam" id="PF12627">
    <property type="entry name" value="PolyA_pol_RNAbd"/>
    <property type="match status" value="1"/>
</dbReference>
<dbReference type="PANTHER" id="PTHR46173:SF1">
    <property type="entry name" value="CCA TRNA NUCLEOTIDYLTRANSFERASE 1, MITOCHONDRIAL"/>
    <property type="match status" value="1"/>
</dbReference>
<feature type="domain" description="tRNA nucleotidyltransferase/poly(A) polymerase RNA and SrmB- binding" evidence="10">
    <location>
        <begin position="167"/>
        <end position="227"/>
    </location>
</feature>
<dbReference type="GO" id="GO:0016779">
    <property type="term" value="F:nucleotidyltransferase activity"/>
    <property type="evidence" value="ECO:0007669"/>
    <property type="project" value="UniProtKB-KW"/>
</dbReference>
<dbReference type="GO" id="GO:0046872">
    <property type="term" value="F:metal ion binding"/>
    <property type="evidence" value="ECO:0007669"/>
    <property type="project" value="UniProtKB-KW"/>
</dbReference>
<evidence type="ECO:0000259" key="8">
    <source>
        <dbReference type="Pfam" id="PF01743"/>
    </source>
</evidence>
<comment type="cofactor">
    <cofactor evidence="1">
        <name>Mg(2+)</name>
        <dbReference type="ChEBI" id="CHEBI:18420"/>
    </cofactor>
</comment>
<dbReference type="GO" id="GO:0000049">
    <property type="term" value="F:tRNA binding"/>
    <property type="evidence" value="ECO:0007669"/>
    <property type="project" value="TreeGrafter"/>
</dbReference>
<keyword evidence="2" id="KW-0808">Transferase</keyword>